<dbReference type="Proteomes" id="UP000078356">
    <property type="component" value="Unassembled WGS sequence"/>
</dbReference>
<dbReference type="AlphaFoldDB" id="A0A178L419"/>
<accession>A0A178L419</accession>
<gene>
    <name evidence="1" type="ORF">A4V15_24220</name>
</gene>
<protein>
    <submittedName>
        <fullName evidence="1">Uncharacterized protein</fullName>
    </submittedName>
</protein>
<reference evidence="1 2" key="1">
    <citation type="submission" date="2016-04" db="EMBL/GenBank/DDBJ databases">
        <title>Draft Genome Sequences of Staphylococcus capitis Strain H36, S. capitis Strain H65, S. cohnii Strain H62, S. hominis Strain H69, Mycobacterium iranicum Strain H39, Plantibacter sp. Strain H53, Pseudomonas oryzihabitans Strain H72, and Microbacterium sp. Strain H83, isolated from residential settings.</title>
        <authorList>
            <person name="Lymperopoulou D."/>
            <person name="Adams R.I."/>
            <person name="Lindow S."/>
            <person name="Coil D.A."/>
            <person name="Jospin G."/>
            <person name="Eisen J.A."/>
        </authorList>
    </citation>
    <scope>NUCLEOTIDE SEQUENCE [LARGE SCALE GENOMIC DNA]</scope>
    <source>
        <strain evidence="1 2">H72</strain>
    </source>
</reference>
<proteinExistence type="predicted"/>
<organism evidence="1 2">
    <name type="scientific">Pseudomonas oryzihabitans</name>
    <dbReference type="NCBI Taxonomy" id="47885"/>
    <lineage>
        <taxon>Bacteria</taxon>
        <taxon>Pseudomonadati</taxon>
        <taxon>Pseudomonadota</taxon>
        <taxon>Gammaproteobacteria</taxon>
        <taxon>Pseudomonadales</taxon>
        <taxon>Pseudomonadaceae</taxon>
        <taxon>Pseudomonas</taxon>
    </lineage>
</organism>
<evidence type="ECO:0000313" key="2">
    <source>
        <dbReference type="Proteomes" id="UP000078356"/>
    </source>
</evidence>
<sequence>MGTTTAAIVDIPQLEKTILQMAQDCLIVAERYRDKRLQGTATDEDAETFVDNSVALETLVKLAYDNNSGMTTETRMLLLGIESQEVQLMLPLREG</sequence>
<name>A0A178L419_9PSED</name>
<comment type="caution">
    <text evidence="1">The sequence shown here is derived from an EMBL/GenBank/DDBJ whole genome shotgun (WGS) entry which is preliminary data.</text>
</comment>
<dbReference type="OrthoDB" id="9873033at2"/>
<dbReference type="RefSeq" id="WP_017642851.1">
    <property type="nucleotide sequence ID" value="NZ_JAAMQL010000040.1"/>
</dbReference>
<evidence type="ECO:0000313" key="1">
    <source>
        <dbReference type="EMBL" id="OAN24191.1"/>
    </source>
</evidence>
<dbReference type="EMBL" id="LWCR01000059">
    <property type="protein sequence ID" value="OAN24191.1"/>
    <property type="molecule type" value="Genomic_DNA"/>
</dbReference>